<keyword evidence="3" id="KW-0520">NAD</keyword>
<comment type="caution">
    <text evidence="5">The sequence shown here is derived from an EMBL/GenBank/DDBJ whole genome shotgun (WGS) entry which is preliminary data.</text>
</comment>
<accession>A0A154L784</accession>
<dbReference type="RefSeq" id="WP_062950797.1">
    <property type="nucleotide sequence ID" value="NZ_LPVY01000007.1"/>
</dbReference>
<feature type="domain" description="NAD-dependent epimerase/dehydratase" evidence="4">
    <location>
        <begin position="5"/>
        <end position="165"/>
    </location>
</feature>
<dbReference type="EMBL" id="LPVY01000007">
    <property type="protein sequence ID" value="KZB66098.1"/>
    <property type="molecule type" value="Genomic_DNA"/>
</dbReference>
<evidence type="ECO:0000259" key="4">
    <source>
        <dbReference type="Pfam" id="PF01370"/>
    </source>
</evidence>
<proteinExistence type="inferred from homology"/>
<dbReference type="PANTHER" id="PTHR43103">
    <property type="entry name" value="NUCLEOSIDE-DIPHOSPHATE-SUGAR EPIMERASE"/>
    <property type="match status" value="1"/>
</dbReference>
<dbReference type="Gene3D" id="3.40.50.720">
    <property type="entry name" value="NAD(P)-binding Rossmann-like Domain"/>
    <property type="match status" value="1"/>
</dbReference>
<dbReference type="Pfam" id="PF01370">
    <property type="entry name" value="Epimerase"/>
    <property type="match status" value="1"/>
</dbReference>
<comment type="similarity">
    <text evidence="1">Belongs to the NAD(P)-dependent epimerase/dehydratase family.</text>
</comment>
<dbReference type="PANTHER" id="PTHR43103:SF5">
    <property type="entry name" value="4-EPIMERASE, PUTATIVE (AFU_ORTHOLOGUE AFUA_7G00360)-RELATED"/>
    <property type="match status" value="1"/>
</dbReference>
<dbReference type="Proteomes" id="UP000076335">
    <property type="component" value="Unassembled WGS sequence"/>
</dbReference>
<organism evidence="5 6">
    <name type="scientific">Thalassospira lucentensis</name>
    <dbReference type="NCBI Taxonomy" id="168935"/>
    <lineage>
        <taxon>Bacteria</taxon>
        <taxon>Pseudomonadati</taxon>
        <taxon>Pseudomonadota</taxon>
        <taxon>Alphaproteobacteria</taxon>
        <taxon>Rhodospirillales</taxon>
        <taxon>Thalassospiraceae</taxon>
        <taxon>Thalassospira</taxon>
    </lineage>
</organism>
<reference evidence="5 6" key="1">
    <citation type="submission" date="2015-12" db="EMBL/GenBank/DDBJ databases">
        <title>Genome sequence of Thalassospira lucentensis MCCC 1A02072.</title>
        <authorList>
            <person name="Lu L."/>
            <person name="Lai Q."/>
            <person name="Shao Z."/>
            <person name="Qian P."/>
        </authorList>
    </citation>
    <scope>NUCLEOTIDE SEQUENCE [LARGE SCALE GENOMIC DNA]</scope>
    <source>
        <strain evidence="5 6">MCCC 1A02072</strain>
    </source>
</reference>
<dbReference type="AlphaFoldDB" id="A0A154L784"/>
<dbReference type="InterPro" id="IPR036291">
    <property type="entry name" value="NAD(P)-bd_dom_sf"/>
</dbReference>
<dbReference type="GO" id="GO:0016491">
    <property type="term" value="F:oxidoreductase activity"/>
    <property type="evidence" value="ECO:0007669"/>
    <property type="project" value="UniProtKB-KW"/>
</dbReference>
<dbReference type="SUPFAM" id="SSF51735">
    <property type="entry name" value="NAD(P)-binding Rossmann-fold domains"/>
    <property type="match status" value="1"/>
</dbReference>
<dbReference type="OrthoDB" id="8770295at2"/>
<gene>
    <name evidence="5" type="ORF">AUP42_16390</name>
</gene>
<name>A0A154L784_9PROT</name>
<dbReference type="InterPro" id="IPR001509">
    <property type="entry name" value="Epimerase_deHydtase"/>
</dbReference>
<keyword evidence="2" id="KW-0560">Oxidoreductase</keyword>
<sequence>MKRLLITGAAGNLGKILREGLKGYADVLRLSDIAPMDPAGPGEEVVPCDLSDRAAVHELTKDCDGIIHLGGISIEAAFDDLLQANFLGTYNLYEGARKNGKPRILFASSNHAIGFHKRTTKLDDKSELRPDSLYGVTKCYGEALASYYYDKFDVETVSLRIGSCFEKPRDRRMLSTWMSPRDFISLMKAVFDAPMTGHLVMYGVSNNRTKWWSNDHADLIGWQPQDSSDIFREEIEAAFPAEDRHDPAVIYQGGGFAAKGHFED</sequence>
<evidence type="ECO:0000256" key="2">
    <source>
        <dbReference type="ARBA" id="ARBA00023002"/>
    </source>
</evidence>
<evidence type="ECO:0000256" key="3">
    <source>
        <dbReference type="ARBA" id="ARBA00023027"/>
    </source>
</evidence>
<evidence type="ECO:0000313" key="5">
    <source>
        <dbReference type="EMBL" id="KZB66098.1"/>
    </source>
</evidence>
<evidence type="ECO:0000256" key="1">
    <source>
        <dbReference type="ARBA" id="ARBA00007637"/>
    </source>
</evidence>
<evidence type="ECO:0000313" key="6">
    <source>
        <dbReference type="Proteomes" id="UP000076335"/>
    </source>
</evidence>
<protein>
    <submittedName>
        <fullName evidence="5">NAD-dependent dehydratase</fullName>
    </submittedName>
</protein>